<dbReference type="EMBL" id="HBED01038467">
    <property type="protein sequence ID" value="CAD8320939.1"/>
    <property type="molecule type" value="Transcribed_RNA"/>
</dbReference>
<dbReference type="PANTHER" id="PTHR43046:SF13">
    <property type="entry name" value="NUDIX HYDROLASE DOMAIN-CONTAINING PROTEIN"/>
    <property type="match status" value="1"/>
</dbReference>
<gene>
    <name evidence="5" type="ORF">TDUB1175_LOCUS19354</name>
    <name evidence="6" type="ORF">TDUB1175_LOCUS19355</name>
</gene>
<evidence type="ECO:0000256" key="1">
    <source>
        <dbReference type="ARBA" id="ARBA00001946"/>
    </source>
</evidence>
<dbReference type="PROSITE" id="PS51462">
    <property type="entry name" value="NUDIX"/>
    <property type="match status" value="1"/>
</dbReference>
<protein>
    <recommendedName>
        <fullName evidence="4">Nudix hydrolase domain-containing protein</fullName>
    </recommendedName>
</protein>
<dbReference type="GO" id="GO:0016787">
    <property type="term" value="F:hydrolase activity"/>
    <property type="evidence" value="ECO:0007669"/>
    <property type="project" value="UniProtKB-KW"/>
</dbReference>
<sequence>MFDTPQFVTGPFTPRRVFLPDREYGLALDALVKGCSDVLLVSASGERVLLGRRRVEPQPDWWFVGGRSRPGDTTSAAAARNVKRELGLDFPEDRFEVVANYSMVWSYREQAPTDNGTADLSTVHALHLTDEEEKAGVPALDPKEYHESRWWGVEEIIGGGDRFHPCLVNAVKALKAKSAYRKLERLASDVGDSDAEDIAKHAVEFVKAMQEAKSAKRSVKVVFDVEGSKYVDQDENTAKRQKSDDENQEGKKSESSS</sequence>
<reference evidence="6" key="1">
    <citation type="submission" date="2021-01" db="EMBL/GenBank/DDBJ databases">
        <authorList>
            <person name="Corre E."/>
            <person name="Pelletier E."/>
            <person name="Niang G."/>
            <person name="Scheremetjew M."/>
            <person name="Finn R."/>
            <person name="Kale V."/>
            <person name="Holt S."/>
            <person name="Cochrane G."/>
            <person name="Meng A."/>
            <person name="Brown T."/>
            <person name="Cohen L."/>
        </authorList>
    </citation>
    <scope>NUCLEOTIDE SEQUENCE</scope>
    <source>
        <strain evidence="6">CCMP147</strain>
    </source>
</reference>
<dbReference type="InterPro" id="IPR015797">
    <property type="entry name" value="NUDIX_hydrolase-like_dom_sf"/>
</dbReference>
<evidence type="ECO:0000256" key="3">
    <source>
        <dbReference type="SAM" id="MobiDB-lite"/>
    </source>
</evidence>
<dbReference type="EMBL" id="HBED01038466">
    <property type="protein sequence ID" value="CAD8320938.1"/>
    <property type="molecule type" value="Transcribed_RNA"/>
</dbReference>
<dbReference type="Gene3D" id="3.90.79.10">
    <property type="entry name" value="Nucleoside Triphosphate Pyrophosphohydrolase"/>
    <property type="match status" value="1"/>
</dbReference>
<accession>A0A6U2GQK2</accession>
<feature type="domain" description="Nudix hydrolase" evidence="4">
    <location>
        <begin position="30"/>
        <end position="181"/>
    </location>
</feature>
<evidence type="ECO:0000259" key="4">
    <source>
        <dbReference type="PROSITE" id="PS51462"/>
    </source>
</evidence>
<comment type="cofactor">
    <cofactor evidence="1">
        <name>Mg(2+)</name>
        <dbReference type="ChEBI" id="CHEBI:18420"/>
    </cofactor>
</comment>
<evidence type="ECO:0000313" key="5">
    <source>
        <dbReference type="EMBL" id="CAD8320938.1"/>
    </source>
</evidence>
<keyword evidence="2" id="KW-0378">Hydrolase</keyword>
<evidence type="ECO:0000256" key="2">
    <source>
        <dbReference type="ARBA" id="ARBA00022801"/>
    </source>
</evidence>
<dbReference type="SUPFAM" id="SSF55811">
    <property type="entry name" value="Nudix"/>
    <property type="match status" value="1"/>
</dbReference>
<proteinExistence type="predicted"/>
<dbReference type="PANTHER" id="PTHR43046">
    <property type="entry name" value="GDP-MANNOSE MANNOSYL HYDROLASE"/>
    <property type="match status" value="1"/>
</dbReference>
<organism evidence="6">
    <name type="scientific">Pseudictyota dubia</name>
    <dbReference type="NCBI Taxonomy" id="2749911"/>
    <lineage>
        <taxon>Eukaryota</taxon>
        <taxon>Sar</taxon>
        <taxon>Stramenopiles</taxon>
        <taxon>Ochrophyta</taxon>
        <taxon>Bacillariophyta</taxon>
        <taxon>Mediophyceae</taxon>
        <taxon>Biddulphiophycidae</taxon>
        <taxon>Eupodiscales</taxon>
        <taxon>Odontellaceae</taxon>
        <taxon>Pseudictyota</taxon>
    </lineage>
</organism>
<dbReference type="InterPro" id="IPR000086">
    <property type="entry name" value="NUDIX_hydrolase_dom"/>
</dbReference>
<name>A0A6U2GQK2_9STRA</name>
<dbReference type="Pfam" id="PF00293">
    <property type="entry name" value="NUDIX"/>
    <property type="match status" value="1"/>
</dbReference>
<dbReference type="AlphaFoldDB" id="A0A6U2GQK2"/>
<feature type="region of interest" description="Disordered" evidence="3">
    <location>
        <begin position="232"/>
        <end position="257"/>
    </location>
</feature>
<evidence type="ECO:0000313" key="6">
    <source>
        <dbReference type="EMBL" id="CAD8320939.1"/>
    </source>
</evidence>